<dbReference type="InterPro" id="IPR038718">
    <property type="entry name" value="SNF2-like_sf"/>
</dbReference>
<evidence type="ECO:0000256" key="2">
    <source>
        <dbReference type="SAM" id="MobiDB-lite"/>
    </source>
</evidence>
<dbReference type="InterPro" id="IPR001650">
    <property type="entry name" value="Helicase_C-like"/>
</dbReference>
<dbReference type="Pfam" id="PF00176">
    <property type="entry name" value="SNF2-rel_dom"/>
    <property type="match status" value="1"/>
</dbReference>
<feature type="region of interest" description="Disordered" evidence="2">
    <location>
        <begin position="1"/>
        <end position="23"/>
    </location>
</feature>
<dbReference type="CDD" id="cd18793">
    <property type="entry name" value="SF2_C_SNF"/>
    <property type="match status" value="1"/>
</dbReference>
<accession>A0AAU7FAL6</accession>
<dbReference type="CDD" id="cd18012">
    <property type="entry name" value="DEXQc_arch_SWI2_SNF2"/>
    <property type="match status" value="1"/>
</dbReference>
<proteinExistence type="predicted"/>
<dbReference type="PROSITE" id="PS51194">
    <property type="entry name" value="HELICASE_CTER"/>
    <property type="match status" value="1"/>
</dbReference>
<dbReference type="EMBL" id="CP157355">
    <property type="protein sequence ID" value="XBM00554.1"/>
    <property type="molecule type" value="Genomic_DNA"/>
</dbReference>
<dbReference type="GO" id="GO:0004386">
    <property type="term" value="F:helicase activity"/>
    <property type="evidence" value="ECO:0007669"/>
    <property type="project" value="UniProtKB-KW"/>
</dbReference>
<sequence>MKTSPSNQKTSQTSPNQNSSQMDLSSLEANDWPLLAAFACYGAGLAQNRLFSIVNDAQAPSGIHFTLESLKAALARLMLKRMIKSAQFQGFELDSQWQWPILHALQAQGSLQNWLNITRKHQPTIQPWEAGSQRAWAQRALQAALSDDALACGQALYQMGANGMSAEALQRHPTQLLFEPAAKDLFHQCSAATQAALLTDYFHFACRALLPATAQYHFACAHFTARFAGNSELAEYLSWQAILRGDLARIALFHEELEVPTQAEIGIMLMVLKGDYSRGVRFGFELLAAIKKMSNKRKAAIGGPAGLFYSAALFSEPRNGEYLAALQTQFEVGDKARYSAVYDIHLPWIKQLASHTPASPQAHHLPAATLGLDGLFDLLLLYWQVQELDREWQHELEARLAQWQAYSWVREELALLLDRSFDTRWATPGWHAEHGIKPLVDIVKLEPVWQRALTALSQFNKSPAAAPAASMRLAWLVTAGRSGVLLEPREQKVNAKGVWSKGRAVALKRLLQGDPALNYLSDADRNISRYISTDYSYYGDAGYTLDGEAALPELIKHPYVFWSDSPDVRIDVVAGEVTLNLKEATGKISLKLDPAITAGQSTLWRKETPTRLAVYRITPDITQIAGILGKGLTVPSEAKPQLVEAITAIAPHITIHSDLPELSAHIDSVAANPLIYAHLLPIESGLRLQFLVRPLPESGWFIPGKGAANVLGELDGKTVQAQRDLKAEKKAHQVILGHCTALAEAESDGNDWQLDTPELCLELLAQLRELPAGQVELVWPEGERFRLKASRAMSQLKMGIKQQGDWFVVNGEITLDDGKVLQLRQLLSLLDGSPGRFIQLGEHDYLALTDNLRRRLEELRALSEDSKDGLRINLLASSALAELSAEAGEVQADKEWQAHLAKLDTLAQHQPKVPSTLQATLRDYQLEGFQWLSRLAHWGVGACLADDMGLGKTVQTLALLLERAPNGPALVVAPTSVAINWQAEAAKFAPTLKIRNYQSERSLSDLSPFDLVIVSYGLFQIEADAFAAPHWHTVVLDEAQAIKNGQTRRSQAAMNLNADFKMIATGTPMENHLGELWNLFRFINPALLGSQERFKKRFAQPIEDGQSDAKHAKLALKKLIAPFMLRRTKTQVLTELPARTEITHKVPLSSEEMHLYEALRQQAVEKLDSMKPQEGNKPLQVLTEITKLRRFCCNPRLVMPESQMAGSKLIAFAEIAEELLDNNHKALVFSQFVDHLAIVRDWLDSKGISYQYLDGSTSIKQRQKAVNDFQAGVGDIFLISLKAGGSGLNLTAADYVIHLDPWWNPAVEDQASDRAHRMGQQRPVTIYRLVAEGTIEEQIVALHHNKRDLADSLLEGGDTSGKLDAEALLGLLKRSR</sequence>
<keyword evidence="5" id="KW-0347">Helicase</keyword>
<dbReference type="RefSeq" id="WP_348944901.1">
    <property type="nucleotide sequence ID" value="NZ_CP157355.1"/>
</dbReference>
<evidence type="ECO:0000256" key="1">
    <source>
        <dbReference type="ARBA" id="ARBA00022801"/>
    </source>
</evidence>
<feature type="compositionally biased region" description="Low complexity" evidence="2">
    <location>
        <begin position="1"/>
        <end position="21"/>
    </location>
</feature>
<dbReference type="KEGG" id="cmav:ABHF33_16095"/>
<feature type="domain" description="Helicase C-terminal" evidence="4">
    <location>
        <begin position="1208"/>
        <end position="1357"/>
    </location>
</feature>
<dbReference type="PROSITE" id="PS51192">
    <property type="entry name" value="HELICASE_ATP_BIND_1"/>
    <property type="match status" value="1"/>
</dbReference>
<reference evidence="5" key="1">
    <citation type="submission" date="2024-05" db="EMBL/GenBank/DDBJ databases">
        <authorList>
            <person name="Yang L."/>
            <person name="Pan L."/>
        </authorList>
    </citation>
    <scope>NUCLEOTIDE SEQUENCE</scope>
    <source>
        <strain evidence="5">FCG-7</strain>
    </source>
</reference>
<dbReference type="SMART" id="SM00487">
    <property type="entry name" value="DEXDc"/>
    <property type="match status" value="1"/>
</dbReference>
<feature type="domain" description="Helicase ATP-binding" evidence="3">
    <location>
        <begin position="933"/>
        <end position="1086"/>
    </location>
</feature>
<dbReference type="GO" id="GO:0005524">
    <property type="term" value="F:ATP binding"/>
    <property type="evidence" value="ECO:0007669"/>
    <property type="project" value="InterPro"/>
</dbReference>
<dbReference type="SMART" id="SM00490">
    <property type="entry name" value="HELICc"/>
    <property type="match status" value="1"/>
</dbReference>
<evidence type="ECO:0000259" key="4">
    <source>
        <dbReference type="PROSITE" id="PS51194"/>
    </source>
</evidence>
<dbReference type="InterPro" id="IPR014001">
    <property type="entry name" value="Helicase_ATP-bd"/>
</dbReference>
<dbReference type="PANTHER" id="PTHR10799">
    <property type="entry name" value="SNF2/RAD54 HELICASE FAMILY"/>
    <property type="match status" value="1"/>
</dbReference>
<evidence type="ECO:0000313" key="5">
    <source>
        <dbReference type="EMBL" id="XBM00554.1"/>
    </source>
</evidence>
<dbReference type="InterPro" id="IPR027417">
    <property type="entry name" value="P-loop_NTPase"/>
</dbReference>
<gene>
    <name evidence="5" type="ORF">ABHF33_16095</name>
</gene>
<keyword evidence="1 5" id="KW-0378">Hydrolase</keyword>
<dbReference type="EC" id="3.6.4.-" evidence="5"/>
<dbReference type="Gene3D" id="3.40.50.300">
    <property type="entry name" value="P-loop containing nucleotide triphosphate hydrolases"/>
    <property type="match status" value="1"/>
</dbReference>
<protein>
    <submittedName>
        <fullName evidence="5">DEAD/DEAH box helicase</fullName>
        <ecNumber evidence="5">3.6.4.-</ecNumber>
    </submittedName>
</protein>
<dbReference type="Pfam" id="PF00271">
    <property type="entry name" value="Helicase_C"/>
    <property type="match status" value="1"/>
</dbReference>
<dbReference type="Gene3D" id="3.40.50.10810">
    <property type="entry name" value="Tandem AAA-ATPase domain"/>
    <property type="match status" value="1"/>
</dbReference>
<keyword evidence="5" id="KW-0067">ATP-binding</keyword>
<dbReference type="SUPFAM" id="SSF52540">
    <property type="entry name" value="P-loop containing nucleoside triphosphate hydrolases"/>
    <property type="match status" value="2"/>
</dbReference>
<name>A0AAU7FAL6_9NEIS</name>
<dbReference type="GO" id="GO:0016787">
    <property type="term" value="F:hydrolase activity"/>
    <property type="evidence" value="ECO:0007669"/>
    <property type="project" value="UniProtKB-KW"/>
</dbReference>
<organism evidence="5">
    <name type="scientific">Chitinibacter mangrovi</name>
    <dbReference type="NCBI Taxonomy" id="3153927"/>
    <lineage>
        <taxon>Bacteria</taxon>
        <taxon>Pseudomonadati</taxon>
        <taxon>Pseudomonadota</taxon>
        <taxon>Betaproteobacteria</taxon>
        <taxon>Neisseriales</taxon>
        <taxon>Chitinibacteraceae</taxon>
        <taxon>Chitinibacter</taxon>
    </lineage>
</organism>
<dbReference type="InterPro" id="IPR000330">
    <property type="entry name" value="SNF2_N"/>
</dbReference>
<keyword evidence="5" id="KW-0547">Nucleotide-binding</keyword>
<evidence type="ECO:0000259" key="3">
    <source>
        <dbReference type="PROSITE" id="PS51192"/>
    </source>
</evidence>
<dbReference type="InterPro" id="IPR049730">
    <property type="entry name" value="SNF2/RAD54-like_C"/>
</dbReference>